<dbReference type="GO" id="GO:0002100">
    <property type="term" value="P:tRNA wobble adenosine to inosine editing"/>
    <property type="evidence" value="ECO:0007669"/>
    <property type="project" value="InterPro"/>
</dbReference>
<dbReference type="SMART" id="SM00552">
    <property type="entry name" value="ADEAMc"/>
    <property type="match status" value="1"/>
</dbReference>
<name>A0A1C1CXA9_9EURO</name>
<feature type="domain" description="A to I editase" evidence="1">
    <location>
        <begin position="20"/>
        <end position="318"/>
    </location>
</feature>
<dbReference type="STRING" id="86049.A0A1C1CXA9"/>
<evidence type="ECO:0000313" key="3">
    <source>
        <dbReference type="Proteomes" id="UP000094526"/>
    </source>
</evidence>
<keyword evidence="3" id="KW-1185">Reference proteome</keyword>
<dbReference type="VEuPathDB" id="FungiDB:G647_00098"/>
<dbReference type="PANTHER" id="PTHR47803:SF1">
    <property type="entry name" value="TRNA-SPECIFIC ADENOSINE DEAMINASE 1"/>
    <property type="match status" value="1"/>
</dbReference>
<accession>A0A1C1CXA9</accession>
<dbReference type="InterPro" id="IPR002466">
    <property type="entry name" value="A_deamin"/>
</dbReference>
<dbReference type="EMBL" id="LGRB01000008">
    <property type="protein sequence ID" value="OCT53125.1"/>
    <property type="molecule type" value="Genomic_DNA"/>
</dbReference>
<dbReference type="AlphaFoldDB" id="A0A1C1CXA9"/>
<protein>
    <submittedName>
        <fullName evidence="2">tRNA-specific adenosine deaminase</fullName>
    </submittedName>
</protein>
<dbReference type="PROSITE" id="PS50141">
    <property type="entry name" value="A_DEAMIN_EDITASE"/>
    <property type="match status" value="1"/>
</dbReference>
<proteinExistence type="predicted"/>
<dbReference type="OrthoDB" id="10268011at2759"/>
<organism evidence="2 3">
    <name type="scientific">Cladophialophora carrionii</name>
    <dbReference type="NCBI Taxonomy" id="86049"/>
    <lineage>
        <taxon>Eukaryota</taxon>
        <taxon>Fungi</taxon>
        <taxon>Dikarya</taxon>
        <taxon>Ascomycota</taxon>
        <taxon>Pezizomycotina</taxon>
        <taxon>Eurotiomycetes</taxon>
        <taxon>Chaetothyriomycetidae</taxon>
        <taxon>Chaetothyriales</taxon>
        <taxon>Herpotrichiellaceae</taxon>
        <taxon>Cladophialophora</taxon>
    </lineage>
</organism>
<dbReference type="Pfam" id="PF02137">
    <property type="entry name" value="A_deamin"/>
    <property type="match status" value="1"/>
</dbReference>
<dbReference type="GO" id="GO:0043829">
    <property type="term" value="F:tRNA-specific adenosine-37 deaminase activity"/>
    <property type="evidence" value="ECO:0007669"/>
    <property type="project" value="TreeGrafter"/>
</dbReference>
<dbReference type="InterPro" id="IPR042935">
    <property type="entry name" value="Tad1"/>
</dbReference>
<dbReference type="Proteomes" id="UP000094526">
    <property type="component" value="Unassembled WGS sequence"/>
</dbReference>
<dbReference type="PANTHER" id="PTHR47803">
    <property type="entry name" value="TRNA-SPECIFIC ADENOSINE DEAMINASE 1"/>
    <property type="match status" value="1"/>
</dbReference>
<dbReference type="VEuPathDB" id="FungiDB:CLCR_10338"/>
<dbReference type="GO" id="GO:0003723">
    <property type="term" value="F:RNA binding"/>
    <property type="evidence" value="ECO:0007669"/>
    <property type="project" value="InterPro"/>
</dbReference>
<dbReference type="eggNOG" id="KOG2777">
    <property type="taxonomic scope" value="Eukaryota"/>
</dbReference>
<comment type="caution">
    <text evidence="2">The sequence shown here is derived from an EMBL/GenBank/DDBJ whole genome shotgun (WGS) entry which is preliminary data.</text>
</comment>
<gene>
    <name evidence="2" type="ORF">CLCR_10338</name>
</gene>
<sequence length="400" mass="44154">MSAVVLVAQNGGAQDLNCVSLATGTKCLPASAMPKCKGLVLHDSHAEVLALRGLNHWLLSEVRAMLQVPAYQSPYLEFCQRQTTLTDEEDSGQLEEPPFKIKDNIAIYFFTTEAPCGDASMEILIESFPSSAAAPWPVDGQGDMQLLGRGHFSLLGYTRRKPARADAEPSLSKSCTDKLAVKQFSSVLSFPADVFIQKSSSAFIQSVVVYSDQYHATGYGRAFGRAGRLSQLSDIGHFFSVEPLPVDFPHFTFAKNRQSSGALLKTTSKVSNISALAIRRTESDKTDIVEVLVNGVKQGYKQWDERSSKASVVCRRNLWDVALTISRQLEAFRDVEQTTRTVTHCKGDWWKDIRCTLSARTYDDAKSSCLRGPSRDCRKRVTGALGNWCKNTGDGNWCRS</sequence>
<reference evidence="3" key="1">
    <citation type="submission" date="2015-07" db="EMBL/GenBank/DDBJ databases">
        <authorList>
            <person name="Teixeira M.M."/>
            <person name="Souza R.C."/>
            <person name="Almeida L.G."/>
            <person name="Vicente V.A."/>
            <person name="de Hoog S."/>
            <person name="Bocca A.L."/>
            <person name="de Almeida S.R."/>
            <person name="Vasconcelos A.T."/>
            <person name="Felipe M.S."/>
        </authorList>
    </citation>
    <scope>NUCLEOTIDE SEQUENCE [LARGE SCALE GENOMIC DNA]</scope>
    <source>
        <strain evidence="3">KSF</strain>
    </source>
</reference>
<evidence type="ECO:0000313" key="2">
    <source>
        <dbReference type="EMBL" id="OCT53125.1"/>
    </source>
</evidence>
<evidence type="ECO:0000259" key="1">
    <source>
        <dbReference type="PROSITE" id="PS50141"/>
    </source>
</evidence>